<name>A0A6J4UCK5_9BACT</name>
<protein>
    <submittedName>
        <fullName evidence="2">Uncharacterized protein</fullName>
    </submittedName>
</protein>
<dbReference type="AlphaFoldDB" id="A0A6J4UCK5"/>
<feature type="non-terminal residue" evidence="2">
    <location>
        <position position="1"/>
    </location>
</feature>
<feature type="region of interest" description="Disordered" evidence="1">
    <location>
        <begin position="12"/>
        <end position="51"/>
    </location>
</feature>
<dbReference type="EMBL" id="CADCWI010000036">
    <property type="protein sequence ID" value="CAA9546728.1"/>
    <property type="molecule type" value="Genomic_DNA"/>
</dbReference>
<sequence length="103" mass="11534">VFATVFASITHRRDRERSHVVPPAALPVRGASQEPGAQEDEPSLLYPSRDHSLSIRRDRALIDLETPDRGKQACPARYLGSRPALARPAADRRWRTHPSRTGM</sequence>
<gene>
    <name evidence="2" type="ORF">AVDCRST_MAG43-680</name>
</gene>
<accession>A0A6J4UCK5</accession>
<evidence type="ECO:0000256" key="1">
    <source>
        <dbReference type="SAM" id="MobiDB-lite"/>
    </source>
</evidence>
<feature type="compositionally biased region" description="Basic residues" evidence="1">
    <location>
        <begin position="94"/>
        <end position="103"/>
    </location>
</feature>
<proteinExistence type="predicted"/>
<organism evidence="2">
    <name type="scientific">uncultured Thermomicrobiales bacterium</name>
    <dbReference type="NCBI Taxonomy" id="1645740"/>
    <lineage>
        <taxon>Bacteria</taxon>
        <taxon>Pseudomonadati</taxon>
        <taxon>Thermomicrobiota</taxon>
        <taxon>Thermomicrobia</taxon>
        <taxon>Thermomicrobiales</taxon>
        <taxon>environmental samples</taxon>
    </lineage>
</organism>
<reference evidence="2" key="1">
    <citation type="submission" date="2020-02" db="EMBL/GenBank/DDBJ databases">
        <authorList>
            <person name="Meier V. D."/>
        </authorList>
    </citation>
    <scope>NUCLEOTIDE SEQUENCE</scope>
    <source>
        <strain evidence="2">AVDCRST_MAG43</strain>
    </source>
</reference>
<feature type="region of interest" description="Disordered" evidence="1">
    <location>
        <begin position="67"/>
        <end position="103"/>
    </location>
</feature>
<feature type="non-terminal residue" evidence="2">
    <location>
        <position position="103"/>
    </location>
</feature>
<evidence type="ECO:0000313" key="2">
    <source>
        <dbReference type="EMBL" id="CAA9546728.1"/>
    </source>
</evidence>